<proteinExistence type="predicted"/>
<dbReference type="Gene3D" id="1.10.260.40">
    <property type="entry name" value="lambda repressor-like DNA-binding domains"/>
    <property type="match status" value="1"/>
</dbReference>
<dbReference type="Proteomes" id="UP000283745">
    <property type="component" value="Unassembled WGS sequence"/>
</dbReference>
<keyword evidence="4" id="KW-0804">Transcription</keyword>
<dbReference type="SUPFAM" id="SSF53822">
    <property type="entry name" value="Periplasmic binding protein-like I"/>
    <property type="match status" value="1"/>
</dbReference>
<comment type="caution">
    <text evidence="5">The sequence shown here is derived from an EMBL/GenBank/DDBJ whole genome shotgun (WGS) entry which is preliminary data.</text>
</comment>
<evidence type="ECO:0000256" key="4">
    <source>
        <dbReference type="ARBA" id="ARBA00023163"/>
    </source>
</evidence>
<dbReference type="GO" id="GO:0003700">
    <property type="term" value="F:DNA-binding transcription factor activity"/>
    <property type="evidence" value="ECO:0007669"/>
    <property type="project" value="TreeGrafter"/>
</dbReference>
<evidence type="ECO:0000313" key="5">
    <source>
        <dbReference type="EMBL" id="RHE38310.1"/>
    </source>
</evidence>
<dbReference type="AlphaFoldDB" id="A0A414ELP0"/>
<evidence type="ECO:0000256" key="1">
    <source>
        <dbReference type="ARBA" id="ARBA00022491"/>
    </source>
</evidence>
<dbReference type="PANTHER" id="PTHR30146">
    <property type="entry name" value="LACI-RELATED TRANSCRIPTIONAL REPRESSOR"/>
    <property type="match status" value="1"/>
</dbReference>
<dbReference type="InterPro" id="IPR000843">
    <property type="entry name" value="HTH_LacI"/>
</dbReference>
<dbReference type="InterPro" id="IPR010982">
    <property type="entry name" value="Lambda_DNA-bd_dom_sf"/>
</dbReference>
<dbReference type="RefSeq" id="WP_015542520.1">
    <property type="nucleotide sequence ID" value="NZ_CABJFK010000011.1"/>
</dbReference>
<dbReference type="InterPro" id="IPR028082">
    <property type="entry name" value="Peripla_BP_I"/>
</dbReference>
<keyword evidence="1" id="KW-0678">Repressor</keyword>
<dbReference type="SUPFAM" id="SSF47413">
    <property type="entry name" value="lambda repressor-like DNA-binding domains"/>
    <property type="match status" value="1"/>
</dbReference>
<protein>
    <submittedName>
        <fullName evidence="5">LacI family transcriptional regulator</fullName>
    </submittedName>
</protein>
<dbReference type="Pfam" id="PF00356">
    <property type="entry name" value="LacI"/>
    <property type="match status" value="1"/>
</dbReference>
<reference evidence="5 6" key="1">
    <citation type="submission" date="2018-08" db="EMBL/GenBank/DDBJ databases">
        <title>A genome reference for cultivated species of the human gut microbiota.</title>
        <authorList>
            <person name="Zou Y."/>
            <person name="Xue W."/>
            <person name="Luo G."/>
        </authorList>
    </citation>
    <scope>NUCLEOTIDE SEQUENCE [LARGE SCALE GENOMIC DNA]</scope>
    <source>
        <strain evidence="5 6">AM28-23</strain>
    </source>
</reference>
<evidence type="ECO:0000313" key="6">
    <source>
        <dbReference type="Proteomes" id="UP000283745"/>
    </source>
</evidence>
<dbReference type="Gene3D" id="3.40.50.2300">
    <property type="match status" value="2"/>
</dbReference>
<keyword evidence="2" id="KW-0805">Transcription regulation</keyword>
<dbReference type="CDD" id="cd01392">
    <property type="entry name" value="HTH_LacI"/>
    <property type="match status" value="1"/>
</dbReference>
<dbReference type="SMART" id="SM00354">
    <property type="entry name" value="HTH_LACI"/>
    <property type="match status" value="1"/>
</dbReference>
<dbReference type="PANTHER" id="PTHR30146:SF148">
    <property type="entry name" value="HTH-TYPE TRANSCRIPTIONAL REPRESSOR PURR-RELATED"/>
    <property type="match status" value="1"/>
</dbReference>
<dbReference type="InterPro" id="IPR046335">
    <property type="entry name" value="LacI/GalR-like_sensor"/>
</dbReference>
<sequence>MSIKKIAEKAGVSVSTVSRILNKPDYRCSVPGLRENVRSIAMEMNYVPNEAARNLKKGTQAKESRIWHIHVLMTRTDESGTDPFFTELLRIIESEIHEQNCILSKVWYKPFFSDDRKCRRENLDQIIQDMYTETEEKKDGLIIIGRCNPLALKKLNQKYRSVVSVNRNSTNYEVDEVLCDGKKIAAMAVEHLISLGHRNIGYVGGCRNEDRYTGYLDTLKQHNLDVIPEYVIETNQTEIEGFEAMEKLLKSEDCPTGIYCANDITAVGMLKYLRRCRNLYFIPSIIESDDIEEAQYTKPMLTTVGLPKEEMGRFALYLLLDRMKGGHSGVVRMELSGKLLVRNSCSHVSESFWSDYCI</sequence>
<dbReference type="EMBL" id="QSKF01000011">
    <property type="protein sequence ID" value="RHE38310.1"/>
    <property type="molecule type" value="Genomic_DNA"/>
</dbReference>
<dbReference type="Pfam" id="PF13377">
    <property type="entry name" value="Peripla_BP_3"/>
    <property type="match status" value="1"/>
</dbReference>
<organism evidence="5 6">
    <name type="scientific">Blautia obeum</name>
    <dbReference type="NCBI Taxonomy" id="40520"/>
    <lineage>
        <taxon>Bacteria</taxon>
        <taxon>Bacillati</taxon>
        <taxon>Bacillota</taxon>
        <taxon>Clostridia</taxon>
        <taxon>Lachnospirales</taxon>
        <taxon>Lachnospiraceae</taxon>
        <taxon>Blautia</taxon>
    </lineage>
</organism>
<dbReference type="GO" id="GO:0000976">
    <property type="term" value="F:transcription cis-regulatory region binding"/>
    <property type="evidence" value="ECO:0007669"/>
    <property type="project" value="TreeGrafter"/>
</dbReference>
<evidence type="ECO:0000256" key="3">
    <source>
        <dbReference type="ARBA" id="ARBA00023125"/>
    </source>
</evidence>
<evidence type="ECO:0000256" key="2">
    <source>
        <dbReference type="ARBA" id="ARBA00023015"/>
    </source>
</evidence>
<gene>
    <name evidence="5" type="ORF">DW740_13145</name>
</gene>
<name>A0A414ELP0_9FIRM</name>
<accession>A0A414ELP0</accession>
<keyword evidence="3" id="KW-0238">DNA-binding</keyword>
<dbReference type="PROSITE" id="PS50932">
    <property type="entry name" value="HTH_LACI_2"/>
    <property type="match status" value="1"/>
</dbReference>